<dbReference type="AlphaFoldDB" id="A0A382J7H5"/>
<evidence type="ECO:0000313" key="1">
    <source>
        <dbReference type="EMBL" id="SVC08020.1"/>
    </source>
</evidence>
<feature type="non-terminal residue" evidence="1">
    <location>
        <position position="89"/>
    </location>
</feature>
<accession>A0A382J7H5</accession>
<reference evidence="1" key="1">
    <citation type="submission" date="2018-05" db="EMBL/GenBank/DDBJ databases">
        <authorList>
            <person name="Lanie J.A."/>
            <person name="Ng W.-L."/>
            <person name="Kazmierczak K.M."/>
            <person name="Andrzejewski T.M."/>
            <person name="Davidsen T.M."/>
            <person name="Wayne K.J."/>
            <person name="Tettelin H."/>
            <person name="Glass J.I."/>
            <person name="Rusch D."/>
            <person name="Podicherti R."/>
            <person name="Tsui H.-C.T."/>
            <person name="Winkler M.E."/>
        </authorList>
    </citation>
    <scope>NUCLEOTIDE SEQUENCE</scope>
</reference>
<gene>
    <name evidence="1" type="ORF">METZ01_LOCUS260874</name>
</gene>
<protein>
    <submittedName>
        <fullName evidence="1">Uncharacterized protein</fullName>
    </submittedName>
</protein>
<dbReference type="EMBL" id="UINC01072406">
    <property type="protein sequence ID" value="SVC08020.1"/>
    <property type="molecule type" value="Genomic_DNA"/>
</dbReference>
<proteinExistence type="predicted"/>
<name>A0A382J7H5_9ZZZZ</name>
<organism evidence="1">
    <name type="scientific">marine metagenome</name>
    <dbReference type="NCBI Taxonomy" id="408172"/>
    <lineage>
        <taxon>unclassified sequences</taxon>
        <taxon>metagenomes</taxon>
        <taxon>ecological metagenomes</taxon>
    </lineage>
</organism>
<sequence length="89" mass="9845">MNYLAETDVTAAMAKAKAERLKVYGKTVKAFGFLGARGTVAEREAHSLTTPEYESYLTDLEQAILDSEKLANERATAAGVREVWRSTQF</sequence>